<dbReference type="Pfam" id="PF00868">
    <property type="entry name" value="Transglut_N"/>
    <property type="match status" value="1"/>
</dbReference>
<accession>A0A673NK27</accession>
<dbReference type="SUPFAM" id="SSF81296">
    <property type="entry name" value="E set domains"/>
    <property type="match status" value="1"/>
</dbReference>
<dbReference type="Pfam" id="PF01841">
    <property type="entry name" value="Transglut_core"/>
    <property type="match status" value="1"/>
</dbReference>
<comment type="similarity">
    <text evidence="1">Belongs to the transglutaminase superfamily. Transglutaminase family.</text>
</comment>
<dbReference type="Gene3D" id="3.90.260.10">
    <property type="entry name" value="Transglutaminase-like"/>
    <property type="match status" value="2"/>
</dbReference>
<dbReference type="InterPro" id="IPR014756">
    <property type="entry name" value="Ig_E-set"/>
</dbReference>
<dbReference type="InterPro" id="IPR013808">
    <property type="entry name" value="Transglutaminase_AS"/>
</dbReference>
<evidence type="ECO:0000256" key="1">
    <source>
        <dbReference type="ARBA" id="ARBA00005968"/>
    </source>
</evidence>
<reference evidence="4" key="1">
    <citation type="submission" date="2025-08" db="UniProtKB">
        <authorList>
            <consortium name="Ensembl"/>
        </authorList>
    </citation>
    <scope>IDENTIFICATION</scope>
</reference>
<dbReference type="GO" id="GO:0005739">
    <property type="term" value="C:mitochondrion"/>
    <property type="evidence" value="ECO:0007669"/>
    <property type="project" value="TreeGrafter"/>
</dbReference>
<dbReference type="PROSITE" id="PS00547">
    <property type="entry name" value="TRANSGLUTAMINASES"/>
    <property type="match status" value="1"/>
</dbReference>
<organism evidence="4 5">
    <name type="scientific">Sinocyclocheilus rhinocerous</name>
    <dbReference type="NCBI Taxonomy" id="307959"/>
    <lineage>
        <taxon>Eukaryota</taxon>
        <taxon>Metazoa</taxon>
        <taxon>Chordata</taxon>
        <taxon>Craniata</taxon>
        <taxon>Vertebrata</taxon>
        <taxon>Euteleostomi</taxon>
        <taxon>Actinopterygii</taxon>
        <taxon>Neopterygii</taxon>
        <taxon>Teleostei</taxon>
        <taxon>Ostariophysi</taxon>
        <taxon>Cypriniformes</taxon>
        <taxon>Cyprinidae</taxon>
        <taxon>Cyprininae</taxon>
        <taxon>Sinocyclocheilus</taxon>
    </lineage>
</organism>
<gene>
    <name evidence="4" type="primary">LOC107752866</name>
</gene>
<dbReference type="SMART" id="SM00460">
    <property type="entry name" value="TGc"/>
    <property type="match status" value="1"/>
</dbReference>
<dbReference type="InterPro" id="IPR050779">
    <property type="entry name" value="Transglutaminase"/>
</dbReference>
<dbReference type="InterPro" id="IPR023608">
    <property type="entry name" value="Transglutaminase_animal"/>
</dbReference>
<evidence type="ECO:0000313" key="5">
    <source>
        <dbReference type="Proteomes" id="UP000472270"/>
    </source>
</evidence>
<dbReference type="InterPro" id="IPR036238">
    <property type="entry name" value="Transglutaminase_C_sf"/>
</dbReference>
<keyword evidence="5" id="KW-1185">Reference proteome</keyword>
<dbReference type="PANTHER" id="PTHR11590">
    <property type="entry name" value="PROTEIN-GLUTAMINE GAMMA-GLUTAMYLTRANSFERASE"/>
    <property type="match status" value="1"/>
</dbReference>
<evidence type="ECO:0000259" key="3">
    <source>
        <dbReference type="SMART" id="SM00460"/>
    </source>
</evidence>
<name>A0A673NK27_9TELE</name>
<feature type="active site" evidence="2">
    <location>
        <position position="292"/>
    </location>
</feature>
<dbReference type="SUPFAM" id="SSF49309">
    <property type="entry name" value="Transglutaminase, two C-terminal domains"/>
    <property type="match status" value="2"/>
</dbReference>
<dbReference type="InterPro" id="IPR013783">
    <property type="entry name" value="Ig-like_fold"/>
</dbReference>
<feature type="domain" description="Transglutaminase-like" evidence="3">
    <location>
        <begin position="226"/>
        <end position="318"/>
    </location>
</feature>
<dbReference type="GO" id="GO:0003810">
    <property type="term" value="F:protein-glutamine gamma-glutamyltransferase activity"/>
    <property type="evidence" value="ECO:0007669"/>
    <property type="project" value="InterPro"/>
</dbReference>
<sequence>MDEFKLRSIDLQQVQNQIRHKTDGLSSSTLVLRRGQAFTVTINYDGRPFDPLKEKLIFRIVLGPLSVEVPVSRLGHSSLTQWSAVLERSIPDPTGPHGLWVSLSSPASASVGVYTLQMRVETRLTVRTHLLGQFTLLCNPWCPADSVFLQSEDLRTEYVRSDIGLLFKGSLGNIVSRPWSSALKKCSNDDKGVLMGNWSNDYSGGVSPSKWSGSADILRKWAETQFNPVKYGQCWVFAAVMCTVMRALGIPTRVVTNFNSAHDTNRNIVIEEYYSEMGEKLPIGRDSIWNFHVWVESWMKRPDLGRGYDGWQVLDPTPQEKSAEMFRCGPAAVKAIYHQKVDAQYDVPFIYAAVNANVHTVIVRDGKVLTTSIDKNRVGALICTKHPGSMRMQDITSEYKTEMGKRQKNTKYLPLNYSPQGLAVSLQLLKAPVVGENISFNVTITNKVVVPKLLRKHVNAQNKEYNRNPTGTFWEAHDDVKIGPKESKSSAAEDSLVNLAVVIEDVKSQERVLASEEFNIRSPSLNIQVYAGPIHQVATVTFTNPFSIAVSGELTVACSGLQEKVQTRLTIQPRETMRMPINFTPRMAGAKMLYASLVLMNPPTVLHGFKTINVQAS</sequence>
<proteinExistence type="inferred from homology"/>
<dbReference type="Proteomes" id="UP000472270">
    <property type="component" value="Unassembled WGS sequence"/>
</dbReference>
<dbReference type="Gene3D" id="2.60.40.10">
    <property type="entry name" value="Immunoglobulins"/>
    <property type="match status" value="3"/>
</dbReference>
<feature type="active site" evidence="2">
    <location>
        <position position="234"/>
    </location>
</feature>
<dbReference type="SUPFAM" id="SSF54001">
    <property type="entry name" value="Cysteine proteinases"/>
    <property type="match status" value="1"/>
</dbReference>
<reference evidence="4" key="2">
    <citation type="submission" date="2025-09" db="UniProtKB">
        <authorList>
            <consortium name="Ensembl"/>
        </authorList>
    </citation>
    <scope>IDENTIFICATION</scope>
</reference>
<dbReference type="PIRSF" id="PIRSF000459">
    <property type="entry name" value="TGM_EBP42"/>
    <property type="match status" value="1"/>
</dbReference>
<dbReference type="InterPro" id="IPR038765">
    <property type="entry name" value="Papain-like_cys_pep_sf"/>
</dbReference>
<dbReference type="Ensembl" id="ENSSRHT00000104038.1">
    <property type="protein sequence ID" value="ENSSRHP00000101299.1"/>
    <property type="gene ID" value="ENSSRHG00000049655.1"/>
</dbReference>
<evidence type="ECO:0000313" key="4">
    <source>
        <dbReference type="Ensembl" id="ENSSRHP00000101299.1"/>
    </source>
</evidence>
<dbReference type="InterPro" id="IPR001102">
    <property type="entry name" value="Transglutaminase_N"/>
</dbReference>
<dbReference type="InterPro" id="IPR036985">
    <property type="entry name" value="Transglutaminase-like_sf"/>
</dbReference>
<dbReference type="AlphaFoldDB" id="A0A673NK27"/>
<dbReference type="GO" id="GO:0007399">
    <property type="term" value="P:nervous system development"/>
    <property type="evidence" value="ECO:0007669"/>
    <property type="project" value="UniProtKB-ARBA"/>
</dbReference>
<evidence type="ECO:0000256" key="2">
    <source>
        <dbReference type="PIRSR" id="PIRSR000459-1"/>
    </source>
</evidence>
<dbReference type="PANTHER" id="PTHR11590:SF80">
    <property type="entry name" value="TRANSGLUTAMINASE 5,-LIKE"/>
    <property type="match status" value="1"/>
</dbReference>
<feature type="active site" evidence="2">
    <location>
        <position position="315"/>
    </location>
</feature>
<protein>
    <submittedName>
        <fullName evidence="4">Protein-glutamine gamma-glutamyltransferase 5-like</fullName>
    </submittedName>
</protein>
<dbReference type="InterPro" id="IPR002931">
    <property type="entry name" value="Transglutaminase-like"/>
</dbReference>